<name>A0A225VNP2_9STRA</name>
<organism evidence="1 2">
    <name type="scientific">Phytophthora megakarya</name>
    <dbReference type="NCBI Taxonomy" id="4795"/>
    <lineage>
        <taxon>Eukaryota</taxon>
        <taxon>Sar</taxon>
        <taxon>Stramenopiles</taxon>
        <taxon>Oomycota</taxon>
        <taxon>Peronosporomycetes</taxon>
        <taxon>Peronosporales</taxon>
        <taxon>Peronosporaceae</taxon>
        <taxon>Phytophthora</taxon>
    </lineage>
</organism>
<comment type="caution">
    <text evidence="1">The sequence shown here is derived from an EMBL/GenBank/DDBJ whole genome shotgun (WGS) entry which is preliminary data.</text>
</comment>
<sequence length="115" mass="13037">MAQFLAHARRGFNQTLLARTRLLSHYGTGVWAGLHHSLSQFDIQLPEACSHFRVVNGSKQYMPDTSKLYLPSYNFSVAKREQIRAQIRRLTFQITCPGGIRTRIELSGNLSCEAV</sequence>
<evidence type="ECO:0000313" key="2">
    <source>
        <dbReference type="Proteomes" id="UP000198211"/>
    </source>
</evidence>
<dbReference type="AlphaFoldDB" id="A0A225VNP2"/>
<dbReference type="EMBL" id="NBNE01003927">
    <property type="protein sequence ID" value="OWZ06518.1"/>
    <property type="molecule type" value="Genomic_DNA"/>
</dbReference>
<reference evidence="2" key="1">
    <citation type="submission" date="2017-03" db="EMBL/GenBank/DDBJ databases">
        <title>Phytopthora megakarya and P. palmivora, two closely related causual agents of cacao black pod achieved similar genome size and gene model numbers by different mechanisms.</title>
        <authorList>
            <person name="Ali S."/>
            <person name="Shao J."/>
            <person name="Larry D.J."/>
            <person name="Kronmiller B."/>
            <person name="Shen D."/>
            <person name="Strem M.D."/>
            <person name="Melnick R.L."/>
            <person name="Guiltinan M.J."/>
            <person name="Tyler B.M."/>
            <person name="Meinhardt L.W."/>
            <person name="Bailey B.A."/>
        </authorList>
    </citation>
    <scope>NUCLEOTIDE SEQUENCE [LARGE SCALE GENOMIC DNA]</scope>
    <source>
        <strain evidence="2">zdho120</strain>
    </source>
</reference>
<accession>A0A225VNP2</accession>
<dbReference type="Proteomes" id="UP000198211">
    <property type="component" value="Unassembled WGS sequence"/>
</dbReference>
<keyword evidence="2" id="KW-1185">Reference proteome</keyword>
<protein>
    <submittedName>
        <fullName evidence="1">Uncharacterized protein</fullName>
    </submittedName>
</protein>
<gene>
    <name evidence="1" type="ORF">PHMEG_00021216</name>
</gene>
<evidence type="ECO:0000313" key="1">
    <source>
        <dbReference type="EMBL" id="OWZ06518.1"/>
    </source>
</evidence>
<proteinExistence type="predicted"/>